<organism evidence="2 3">
    <name type="scientific">Dryococelus australis</name>
    <dbReference type="NCBI Taxonomy" id="614101"/>
    <lineage>
        <taxon>Eukaryota</taxon>
        <taxon>Metazoa</taxon>
        <taxon>Ecdysozoa</taxon>
        <taxon>Arthropoda</taxon>
        <taxon>Hexapoda</taxon>
        <taxon>Insecta</taxon>
        <taxon>Pterygota</taxon>
        <taxon>Neoptera</taxon>
        <taxon>Polyneoptera</taxon>
        <taxon>Phasmatodea</taxon>
        <taxon>Verophasmatodea</taxon>
        <taxon>Anareolatae</taxon>
        <taxon>Phasmatidae</taxon>
        <taxon>Eurycanthinae</taxon>
        <taxon>Dryococelus</taxon>
    </lineage>
</organism>
<dbReference type="Proteomes" id="UP001159363">
    <property type="component" value="Chromosome 2"/>
</dbReference>
<evidence type="ECO:0000256" key="1">
    <source>
        <dbReference type="SAM" id="MobiDB-lite"/>
    </source>
</evidence>
<proteinExistence type="predicted"/>
<accession>A0ABQ9I519</accession>
<name>A0ABQ9I519_9NEOP</name>
<dbReference type="EMBL" id="JARBHB010000002">
    <property type="protein sequence ID" value="KAJ8891736.1"/>
    <property type="molecule type" value="Genomic_DNA"/>
</dbReference>
<evidence type="ECO:0000313" key="3">
    <source>
        <dbReference type="Proteomes" id="UP001159363"/>
    </source>
</evidence>
<keyword evidence="3" id="KW-1185">Reference proteome</keyword>
<gene>
    <name evidence="2" type="ORF">PR048_004271</name>
</gene>
<sequence length="392" mass="43127">MRYSRNSSAQSAVLLIDSLVPWIREAKSLWSVPESFCASECVLGKNCSGLVTSQAPAVFCYSGEARSALNKKKMRAGKKQRGRTSICRELVNGVDTCGQFAAPDCSEGDFPLTLSGRPSNRSWDIGRFTDIPCGPYGISKACDCRREYRQPTTLLRQACCRTRKWSRVADVAMKCRRGKKEGGGGGDKPPPAFCILIAVFICAVARDSGGARGQDEKREGNKAEVTVNELYLPRCRRLNTLRLRRLEPHHLVQLVQSSARAGMKGRGNGRSSIKPTNQWHSPARFPHAKSGSPRWEASSLTHQATTALYITFAISLPRVRHLLDGCGPPMQIITINCTPKHGPPLLQQKAINEQDKVDLQLVYTNATCAIGSQFIRHTMDDSEPIADLQGNT</sequence>
<comment type="caution">
    <text evidence="2">The sequence shown here is derived from an EMBL/GenBank/DDBJ whole genome shotgun (WGS) entry which is preliminary data.</text>
</comment>
<protein>
    <submittedName>
        <fullName evidence="2">Uncharacterized protein</fullName>
    </submittedName>
</protein>
<feature type="region of interest" description="Disordered" evidence="1">
    <location>
        <begin position="258"/>
        <end position="294"/>
    </location>
</feature>
<reference evidence="2 3" key="1">
    <citation type="submission" date="2023-02" db="EMBL/GenBank/DDBJ databases">
        <title>LHISI_Scaffold_Assembly.</title>
        <authorList>
            <person name="Stuart O.P."/>
            <person name="Cleave R."/>
            <person name="Magrath M.J.L."/>
            <person name="Mikheyev A.S."/>
        </authorList>
    </citation>
    <scope>NUCLEOTIDE SEQUENCE [LARGE SCALE GENOMIC DNA]</scope>
    <source>
        <strain evidence="2">Daus_M_001</strain>
        <tissue evidence="2">Leg muscle</tissue>
    </source>
</reference>
<feature type="compositionally biased region" description="Polar residues" evidence="1">
    <location>
        <begin position="269"/>
        <end position="280"/>
    </location>
</feature>
<evidence type="ECO:0000313" key="2">
    <source>
        <dbReference type="EMBL" id="KAJ8891736.1"/>
    </source>
</evidence>